<reference evidence="2" key="1">
    <citation type="submission" date="2021-03" db="EMBL/GenBank/DDBJ databases">
        <authorList>
            <person name="Tagirdzhanova G."/>
        </authorList>
    </citation>
    <scope>NUCLEOTIDE SEQUENCE</scope>
</reference>
<dbReference type="EMBL" id="CAJPDS010000024">
    <property type="protein sequence ID" value="CAF9919550.1"/>
    <property type="molecule type" value="Genomic_DNA"/>
</dbReference>
<organism evidence="2 3">
    <name type="scientific">Heterodermia speciosa</name>
    <dbReference type="NCBI Taxonomy" id="116794"/>
    <lineage>
        <taxon>Eukaryota</taxon>
        <taxon>Fungi</taxon>
        <taxon>Dikarya</taxon>
        <taxon>Ascomycota</taxon>
        <taxon>Pezizomycotina</taxon>
        <taxon>Lecanoromycetes</taxon>
        <taxon>OSLEUM clade</taxon>
        <taxon>Lecanoromycetidae</taxon>
        <taxon>Caliciales</taxon>
        <taxon>Physciaceae</taxon>
        <taxon>Heterodermia</taxon>
    </lineage>
</organism>
<name>A0A8H3ILB0_9LECA</name>
<dbReference type="AlphaFoldDB" id="A0A8H3ILB0"/>
<keyword evidence="3" id="KW-1185">Reference proteome</keyword>
<gene>
    <name evidence="2" type="ORF">HETSPECPRED_004032</name>
</gene>
<feature type="region of interest" description="Disordered" evidence="1">
    <location>
        <begin position="1"/>
        <end position="134"/>
    </location>
</feature>
<evidence type="ECO:0000313" key="2">
    <source>
        <dbReference type="EMBL" id="CAF9919550.1"/>
    </source>
</evidence>
<feature type="compositionally biased region" description="Polar residues" evidence="1">
    <location>
        <begin position="16"/>
        <end position="119"/>
    </location>
</feature>
<protein>
    <submittedName>
        <fullName evidence="2">Uncharacterized protein</fullName>
    </submittedName>
</protein>
<dbReference type="Proteomes" id="UP000664521">
    <property type="component" value="Unassembled WGS sequence"/>
</dbReference>
<proteinExistence type="predicted"/>
<evidence type="ECO:0000313" key="3">
    <source>
        <dbReference type="Proteomes" id="UP000664521"/>
    </source>
</evidence>
<accession>A0A8H3ILB0</accession>
<evidence type="ECO:0000256" key="1">
    <source>
        <dbReference type="SAM" id="MobiDB-lite"/>
    </source>
</evidence>
<comment type="caution">
    <text evidence="2">The sequence shown here is derived from an EMBL/GenBank/DDBJ whole genome shotgun (WGS) entry which is preliminary data.</text>
</comment>
<sequence>MSQRQTHNPGLRANGMTPSESPRPQSYLPQNSGQRASAQTQLQYANTAQGDASQRQAAVTRTRPTIPAQQNLPTGATYPIQTNQSAQTGQGFSSSQRAQSSTRFIRTASDYTSSDSSNGAAPRRRTQQTRSEVW</sequence>